<keyword evidence="6" id="KW-0418">Kinase</keyword>
<dbReference type="InterPro" id="IPR005467">
    <property type="entry name" value="His_kinase_dom"/>
</dbReference>
<keyword evidence="7" id="KW-0378">Hydrolase</keyword>
<dbReference type="InterPro" id="IPR000014">
    <property type="entry name" value="PAS"/>
</dbReference>
<feature type="modified residue" description="4-aspartylphosphate" evidence="8">
    <location>
        <position position="883"/>
    </location>
</feature>
<dbReference type="GO" id="GO:0000155">
    <property type="term" value="F:phosphorelay sensor kinase activity"/>
    <property type="evidence" value="ECO:0007669"/>
    <property type="project" value="InterPro"/>
</dbReference>
<dbReference type="PROSITE" id="PS50113">
    <property type="entry name" value="PAC"/>
    <property type="match status" value="1"/>
</dbReference>
<gene>
    <name evidence="14" type="ORF">JJ685_22200</name>
</gene>
<evidence type="ECO:0000256" key="2">
    <source>
        <dbReference type="ARBA" id="ARBA00012438"/>
    </source>
</evidence>
<keyword evidence="15" id="KW-1185">Reference proteome</keyword>
<dbReference type="PANTHER" id="PTHR43547:SF2">
    <property type="entry name" value="HYBRID SIGNAL TRANSDUCTION HISTIDINE KINASE C"/>
    <property type="match status" value="1"/>
</dbReference>
<dbReference type="Gene3D" id="3.40.50.2300">
    <property type="match status" value="1"/>
</dbReference>
<evidence type="ECO:0000313" key="14">
    <source>
        <dbReference type="EMBL" id="MBL0393866.1"/>
    </source>
</evidence>
<evidence type="ECO:0000259" key="11">
    <source>
        <dbReference type="PROSITE" id="PS50112"/>
    </source>
</evidence>
<dbReference type="InterPro" id="IPR004358">
    <property type="entry name" value="Sig_transdc_His_kin-like_C"/>
</dbReference>
<dbReference type="Gene3D" id="3.30.565.10">
    <property type="entry name" value="Histidine kinase-like ATPase, C-terminal domain"/>
    <property type="match status" value="1"/>
</dbReference>
<dbReference type="PROSITE" id="PS50109">
    <property type="entry name" value="HIS_KIN"/>
    <property type="match status" value="1"/>
</dbReference>
<comment type="caution">
    <text evidence="14">The sequence shown here is derived from an EMBL/GenBank/DDBJ whole genome shotgun (WGS) entry which is preliminary data.</text>
</comment>
<dbReference type="GO" id="GO:0008984">
    <property type="term" value="F:protein-glutamate methylesterase activity"/>
    <property type="evidence" value="ECO:0007669"/>
    <property type="project" value="InterPro"/>
</dbReference>
<dbReference type="SUPFAM" id="SSF55874">
    <property type="entry name" value="ATPase domain of HSP90 chaperone/DNA topoisomerase II/histidine kinase"/>
    <property type="match status" value="1"/>
</dbReference>
<dbReference type="Pfam" id="PF01590">
    <property type="entry name" value="GAF"/>
    <property type="match status" value="1"/>
</dbReference>
<evidence type="ECO:0000256" key="3">
    <source>
        <dbReference type="ARBA" id="ARBA00022500"/>
    </source>
</evidence>
<comment type="catalytic activity">
    <reaction evidence="1">
        <text>ATP + protein L-histidine = ADP + protein N-phospho-L-histidine.</text>
        <dbReference type="EC" id="2.7.13.3"/>
    </reaction>
</comment>
<dbReference type="InterPro" id="IPR003018">
    <property type="entry name" value="GAF"/>
</dbReference>
<dbReference type="SUPFAM" id="SSF55785">
    <property type="entry name" value="PYP-like sensor domain (PAS domain)"/>
    <property type="match status" value="1"/>
</dbReference>
<feature type="domain" description="Histidine kinase" evidence="9">
    <location>
        <begin position="555"/>
        <end position="772"/>
    </location>
</feature>
<dbReference type="InterPro" id="IPR035909">
    <property type="entry name" value="CheB_C"/>
</dbReference>
<dbReference type="SMART" id="SM00086">
    <property type="entry name" value="PAC"/>
    <property type="match status" value="1"/>
</dbReference>
<keyword evidence="3 7" id="KW-0145">Chemotaxis</keyword>
<feature type="domain" description="Response regulatory" evidence="10">
    <location>
        <begin position="835"/>
        <end position="950"/>
    </location>
</feature>
<feature type="domain" description="CheB-type methylesterase" evidence="13">
    <location>
        <begin position="9"/>
        <end position="197"/>
    </location>
</feature>
<evidence type="ECO:0000256" key="4">
    <source>
        <dbReference type="ARBA" id="ARBA00022553"/>
    </source>
</evidence>
<dbReference type="PROSITE" id="PS50110">
    <property type="entry name" value="RESPONSE_REGULATORY"/>
    <property type="match status" value="1"/>
</dbReference>
<evidence type="ECO:0000256" key="6">
    <source>
        <dbReference type="ARBA" id="ARBA00022777"/>
    </source>
</evidence>
<evidence type="ECO:0000259" key="9">
    <source>
        <dbReference type="PROSITE" id="PS50109"/>
    </source>
</evidence>
<feature type="active site" evidence="7">
    <location>
        <position position="21"/>
    </location>
</feature>
<evidence type="ECO:0000256" key="5">
    <source>
        <dbReference type="ARBA" id="ARBA00022679"/>
    </source>
</evidence>
<dbReference type="InterPro" id="IPR035965">
    <property type="entry name" value="PAS-like_dom_sf"/>
</dbReference>
<evidence type="ECO:0000256" key="7">
    <source>
        <dbReference type="PROSITE-ProRule" id="PRU00050"/>
    </source>
</evidence>
<dbReference type="CDD" id="cd00082">
    <property type="entry name" value="HisKA"/>
    <property type="match status" value="1"/>
</dbReference>
<dbReference type="NCBIfam" id="TIGR00229">
    <property type="entry name" value="sensory_box"/>
    <property type="match status" value="1"/>
</dbReference>
<evidence type="ECO:0000259" key="13">
    <source>
        <dbReference type="PROSITE" id="PS50122"/>
    </source>
</evidence>
<dbReference type="EC" id="2.7.13.3" evidence="2"/>
<dbReference type="RefSeq" id="WP_201676516.1">
    <property type="nucleotide sequence ID" value="NZ_JAEQNE010000006.1"/>
</dbReference>
<dbReference type="SUPFAM" id="SSF55781">
    <property type="entry name" value="GAF domain-like"/>
    <property type="match status" value="3"/>
</dbReference>
<feature type="domain" description="PAC" evidence="12">
    <location>
        <begin position="1039"/>
        <end position="1090"/>
    </location>
</feature>
<evidence type="ECO:0000256" key="1">
    <source>
        <dbReference type="ARBA" id="ARBA00000085"/>
    </source>
</evidence>
<dbReference type="GO" id="GO:0000156">
    <property type="term" value="F:phosphorelay response regulator activity"/>
    <property type="evidence" value="ECO:0007669"/>
    <property type="project" value="InterPro"/>
</dbReference>
<feature type="domain" description="PAS" evidence="11">
    <location>
        <begin position="959"/>
        <end position="999"/>
    </location>
</feature>
<dbReference type="Gene3D" id="1.10.287.130">
    <property type="match status" value="1"/>
</dbReference>
<dbReference type="PROSITE" id="PS50112">
    <property type="entry name" value="PAS"/>
    <property type="match status" value="1"/>
</dbReference>
<dbReference type="InterPro" id="IPR011006">
    <property type="entry name" value="CheY-like_superfamily"/>
</dbReference>
<dbReference type="PROSITE" id="PS50122">
    <property type="entry name" value="CHEB"/>
    <property type="match status" value="1"/>
</dbReference>
<evidence type="ECO:0000259" key="10">
    <source>
        <dbReference type="PROSITE" id="PS50110"/>
    </source>
</evidence>
<dbReference type="GO" id="GO:0006935">
    <property type="term" value="P:chemotaxis"/>
    <property type="evidence" value="ECO:0007669"/>
    <property type="project" value="UniProtKB-UniRule"/>
</dbReference>
<keyword evidence="5" id="KW-0808">Transferase</keyword>
<accession>A0A936Z5V5</accession>
<evidence type="ECO:0000256" key="8">
    <source>
        <dbReference type="PROSITE-ProRule" id="PRU00169"/>
    </source>
</evidence>
<protein>
    <recommendedName>
        <fullName evidence="2">histidine kinase</fullName>
        <ecNumber evidence="2">2.7.13.3</ecNumber>
    </recommendedName>
</protein>
<dbReference type="SUPFAM" id="SSF52172">
    <property type="entry name" value="CheY-like"/>
    <property type="match status" value="1"/>
</dbReference>
<dbReference type="SUPFAM" id="SSF52738">
    <property type="entry name" value="Methylesterase CheB, C-terminal domain"/>
    <property type="match status" value="1"/>
</dbReference>
<feature type="active site" evidence="7">
    <location>
        <position position="139"/>
    </location>
</feature>
<dbReference type="InterPro" id="IPR001789">
    <property type="entry name" value="Sig_transdc_resp-reg_receiver"/>
</dbReference>
<dbReference type="InterPro" id="IPR003594">
    <property type="entry name" value="HATPase_dom"/>
</dbReference>
<dbReference type="SMART" id="SM00387">
    <property type="entry name" value="HATPase_c"/>
    <property type="match status" value="1"/>
</dbReference>
<dbReference type="PRINTS" id="PR00344">
    <property type="entry name" value="BCTRLSENSOR"/>
</dbReference>
<dbReference type="PANTHER" id="PTHR43547">
    <property type="entry name" value="TWO-COMPONENT HISTIDINE KINASE"/>
    <property type="match status" value="1"/>
</dbReference>
<dbReference type="GO" id="GO:0005737">
    <property type="term" value="C:cytoplasm"/>
    <property type="evidence" value="ECO:0007669"/>
    <property type="project" value="InterPro"/>
</dbReference>
<keyword evidence="4 8" id="KW-0597">Phosphoprotein</keyword>
<dbReference type="FunFam" id="1.10.287.130:FF:000045">
    <property type="entry name" value="Two-component system sensor histidine kinase/response regulator"/>
    <property type="match status" value="1"/>
</dbReference>
<dbReference type="Proteomes" id="UP000599109">
    <property type="component" value="Unassembled WGS sequence"/>
</dbReference>
<dbReference type="InterPro" id="IPR003661">
    <property type="entry name" value="HisK_dim/P_dom"/>
</dbReference>
<dbReference type="Gene3D" id="3.40.50.180">
    <property type="entry name" value="Methylesterase CheB, C-terminal domain"/>
    <property type="match status" value="1"/>
</dbReference>
<dbReference type="InterPro" id="IPR013656">
    <property type="entry name" value="PAS_4"/>
</dbReference>
<dbReference type="EMBL" id="JAEQNE010000006">
    <property type="protein sequence ID" value="MBL0393866.1"/>
    <property type="molecule type" value="Genomic_DNA"/>
</dbReference>
<dbReference type="SUPFAM" id="SSF47384">
    <property type="entry name" value="Homodimeric domain of signal transducing histidine kinase"/>
    <property type="match status" value="1"/>
</dbReference>
<dbReference type="InterPro" id="IPR000673">
    <property type="entry name" value="Sig_transdc_resp-reg_Me-estase"/>
</dbReference>
<dbReference type="CDD" id="cd00130">
    <property type="entry name" value="PAS"/>
    <property type="match status" value="1"/>
</dbReference>
<dbReference type="Pfam" id="PF02518">
    <property type="entry name" value="HATPase_c"/>
    <property type="match status" value="1"/>
</dbReference>
<dbReference type="Pfam" id="PF08448">
    <property type="entry name" value="PAS_4"/>
    <property type="match status" value="1"/>
</dbReference>
<dbReference type="Pfam" id="PF00512">
    <property type="entry name" value="HisKA"/>
    <property type="match status" value="1"/>
</dbReference>
<dbReference type="SMART" id="SM00065">
    <property type="entry name" value="GAF"/>
    <property type="match status" value="3"/>
</dbReference>
<dbReference type="InterPro" id="IPR036890">
    <property type="entry name" value="HATPase_C_sf"/>
</dbReference>
<dbReference type="CDD" id="cd17574">
    <property type="entry name" value="REC_OmpR"/>
    <property type="match status" value="1"/>
</dbReference>
<dbReference type="CDD" id="cd16434">
    <property type="entry name" value="CheB-CheR_fusion"/>
    <property type="match status" value="1"/>
</dbReference>
<feature type="active site" evidence="7">
    <location>
        <position position="48"/>
    </location>
</feature>
<dbReference type="InterPro" id="IPR001610">
    <property type="entry name" value="PAC"/>
</dbReference>
<dbReference type="Gene3D" id="3.30.450.20">
    <property type="entry name" value="PAS domain"/>
    <property type="match status" value="2"/>
</dbReference>
<dbReference type="InterPro" id="IPR036097">
    <property type="entry name" value="HisK_dim/P_sf"/>
</dbReference>
<dbReference type="InterPro" id="IPR000700">
    <property type="entry name" value="PAS-assoc_C"/>
</dbReference>
<proteinExistence type="predicted"/>
<dbReference type="Pfam" id="PF00072">
    <property type="entry name" value="Response_reg"/>
    <property type="match status" value="1"/>
</dbReference>
<reference evidence="14 15" key="1">
    <citation type="journal article" date="2017" name="Int. J. Syst. Evol. Microbiol.">
        <title>Ramlibacter monticola sp. nov., isolated from forest soil.</title>
        <authorList>
            <person name="Chaudhary D.K."/>
            <person name="Kim J."/>
        </authorList>
    </citation>
    <scope>NUCLEOTIDE SEQUENCE [LARGE SCALE GENOMIC DNA]</scope>
    <source>
        <strain evidence="14 15">KACC 19175</strain>
    </source>
</reference>
<evidence type="ECO:0000313" key="15">
    <source>
        <dbReference type="Proteomes" id="UP000599109"/>
    </source>
</evidence>
<dbReference type="InterPro" id="IPR029016">
    <property type="entry name" value="GAF-like_dom_sf"/>
</dbReference>
<sequence length="1485" mass="159699">MDAQLAPLPAAPFDIVAIVASAGGLDAMSAVLAELPAGLPAAIVLAQHLGAESALVEILGRRLSLPVAWAAQGTPLLPGHVYVCPPHQSMEVLPDRTCTLTAFTRDLLQEHPFDTLLASVADSCGSRAVAVVLTGMGRDGAAGARAVRTAGGAVIVQSEDTAAYPDMPRAASRAGAADLVLPLALIGRTLNDVVAGGRFPHPRSEEEARQRLLAGEGEARAALRAVDWSATALGNVRDWPQSLKAIVATMLHSRFPTCIFWGGEFLQIYNDAWTSILGAGHPAAAGLPARATWGGAWAGQVAAYRAVLQTGQSRYAEDQPFEVSRNGFLEEAYFTVSHSPVHDDHDMVQGAMTIASETTARVLAARRQQALRALAFAAAGAEGVPAACARIAEVLAEIPRELPFALLYVADAAALRATLGFVVGLRAGAHLAARVVNLASGSSTWPIADVLREGLPRVVGDLGLRQPGFHAGPWPEGTGAAMLLPVHIGPVRPGAVLVAGLSRRIPLDAAYRDFLELLAQQVGTNLAEAQLRERERERLAQLAELDRSRTAFFSNISHEFRTPLTLILAPLEDLLAAQKTEGGAAQGELDVATRNARRLLQLVDTLLDFTQIEAGRLRAHYRDVDLAALTCDIAGLFRSAIERGGVRFEVDCPPLLRPVLVDPRMWEKIVSNLLSNALKFTFTGVIAVRLRARNEHVELEVADTGVGIPAEELPAVFRRFHRVRGTPARTEEGAGIGLALVHELVGLLHGRVRATSVPGQGSTFTVWLHLEQPGWRAAPVAALGAGETHRTALQLAQEAERWNAAAARPLPRGEVMDSPLGPCALPPAAHVPDARILVADDNADMRDYLARTLGAHWKVTLAADGAEALRLARQQPPDLVLADVMMPRLDGFALLRELRDDPALKATPLVLVTARTHEEAAVEGLLAGADDYLAKPFSSRELVARIGAQLELARVRREGERQVRELLGLMPVGVYACDAHGRFEYWNRRAVEIWGREPDVEDRFWALAGAPRALSAQAEPLLPEEGLMARALRSGEPVQDGELVLLRADGARLELLVSIRPLRVEGRVAGAVAAFIDVTARRQAERALQALNEELEQRVAERTAALQASAARQSFLLRLNDAVRPLTDAAEIHQVATGLLAAQLGVSRASYWEPEADGVTVRAGPGAEPVALPQRHPVSYSDVEEDARLGQPERAAFRALGIRARAGVPLRKGGRLVAVLGVDHCAPRPWTADELTLLQEVAQRTWAAVERTRVEAALRESEARLVAELSGARTLQRLSTRLVGEQGADTLFEPILEAATELMAADAASLQLLDPGGERLLLLGARKLHPASCAWWQQVDAGSASARGQSLRSGSRAIVEDVEDVEDVERDPLMAGSRDLEEYRRSGLRAVQSTPLLSRSGRPIGLLSTHWREPRRAADMDFDLFDLLARQLADLVERAQSERALRVSEEKYRTLFERTRCGRTPAVGVVEDEPASAGPAGIPVR</sequence>
<organism evidence="14 15">
    <name type="scientific">Ramlibacter monticola</name>
    <dbReference type="NCBI Taxonomy" id="1926872"/>
    <lineage>
        <taxon>Bacteria</taxon>
        <taxon>Pseudomonadati</taxon>
        <taxon>Pseudomonadota</taxon>
        <taxon>Betaproteobacteria</taxon>
        <taxon>Burkholderiales</taxon>
        <taxon>Comamonadaceae</taxon>
        <taxon>Ramlibacter</taxon>
    </lineage>
</organism>
<dbReference type="Gene3D" id="3.30.450.40">
    <property type="match status" value="2"/>
</dbReference>
<dbReference type="Pfam" id="PF01339">
    <property type="entry name" value="CheB_methylest"/>
    <property type="match status" value="1"/>
</dbReference>
<dbReference type="SMART" id="SM00448">
    <property type="entry name" value="REC"/>
    <property type="match status" value="1"/>
</dbReference>
<evidence type="ECO:0000259" key="12">
    <source>
        <dbReference type="PROSITE" id="PS50113"/>
    </source>
</evidence>
<dbReference type="SMART" id="SM00388">
    <property type="entry name" value="HisKA"/>
    <property type="match status" value="1"/>
</dbReference>
<name>A0A936Z5V5_9BURK</name>
<dbReference type="Pfam" id="PF13185">
    <property type="entry name" value="GAF_2"/>
    <property type="match status" value="1"/>
</dbReference>